<dbReference type="AlphaFoldDB" id="A0A0R2IH47"/>
<reference evidence="1 2" key="1">
    <citation type="journal article" date="2015" name="Genome Announc.">
        <title>Expanding the biotechnology potential of lactobacilli through comparative genomics of 213 strains and associated genera.</title>
        <authorList>
            <person name="Sun Z."/>
            <person name="Harris H.M."/>
            <person name="McCann A."/>
            <person name="Guo C."/>
            <person name="Argimon S."/>
            <person name="Zhang W."/>
            <person name="Yang X."/>
            <person name="Jeffery I.B."/>
            <person name="Cooney J.C."/>
            <person name="Kagawa T.F."/>
            <person name="Liu W."/>
            <person name="Song Y."/>
            <person name="Salvetti E."/>
            <person name="Wrobel A."/>
            <person name="Rasinkangas P."/>
            <person name="Parkhill J."/>
            <person name="Rea M.C."/>
            <person name="O'Sullivan O."/>
            <person name="Ritari J."/>
            <person name="Douillard F.P."/>
            <person name="Paul Ross R."/>
            <person name="Yang R."/>
            <person name="Briner A.E."/>
            <person name="Felis G.E."/>
            <person name="de Vos W.M."/>
            <person name="Barrangou R."/>
            <person name="Klaenhammer T.R."/>
            <person name="Caufield P.W."/>
            <person name="Cui Y."/>
            <person name="Zhang H."/>
            <person name="O'Toole P.W."/>
        </authorList>
    </citation>
    <scope>NUCLEOTIDE SEQUENCE [LARGE SCALE GENOMIC DNA]</scope>
    <source>
        <strain evidence="1 2">DSM 17757</strain>
    </source>
</reference>
<dbReference type="Proteomes" id="UP000051568">
    <property type="component" value="Unassembled WGS sequence"/>
</dbReference>
<evidence type="ECO:0000313" key="1">
    <source>
        <dbReference type="EMBL" id="KRN64329.1"/>
    </source>
</evidence>
<dbReference type="OrthoDB" id="2248810at2"/>
<accession>A0A0R2IH47</accession>
<sequence length="198" mass="22495">MMKIDTDILKSQITFKPQKDGVAPFLSWAHIQIDGEEYPRGGKSLLKHRVSRPKMRSKTTVAFNQDKIDLVIEGTLYKSYPINQLKSLTILIMRGFAVYYPGRVSNNTITILEFPDTSYYFDTPTPLPANVLLASPIFNHTIVNDPMNLKAFGSGLSLMDMNDRIARIGYENLVKDTPLSWLATTFNPEEEPYQLMTN</sequence>
<organism evidence="1 2">
    <name type="scientific">Pediococcus cellicola</name>
    <dbReference type="NCBI Taxonomy" id="319652"/>
    <lineage>
        <taxon>Bacteria</taxon>
        <taxon>Bacillati</taxon>
        <taxon>Bacillota</taxon>
        <taxon>Bacilli</taxon>
        <taxon>Lactobacillales</taxon>
        <taxon>Lactobacillaceae</taxon>
        <taxon>Pediococcus</taxon>
    </lineage>
</organism>
<dbReference type="PATRIC" id="fig|319652.3.peg.655"/>
<gene>
    <name evidence="1" type="ORF">IV80_GL000647</name>
</gene>
<protein>
    <submittedName>
        <fullName evidence="1">Uncharacterized protein</fullName>
    </submittedName>
</protein>
<dbReference type="RefSeq" id="WP_057752902.1">
    <property type="nucleotide sequence ID" value="NZ_BJVH01000021.1"/>
</dbReference>
<name>A0A0R2IH47_9LACO</name>
<dbReference type="EMBL" id="JQBR01000017">
    <property type="protein sequence ID" value="KRN64329.1"/>
    <property type="molecule type" value="Genomic_DNA"/>
</dbReference>
<comment type="caution">
    <text evidence="1">The sequence shown here is derived from an EMBL/GenBank/DDBJ whole genome shotgun (WGS) entry which is preliminary data.</text>
</comment>
<keyword evidence="2" id="KW-1185">Reference proteome</keyword>
<dbReference type="STRING" id="319652.IV80_GL000647"/>
<proteinExistence type="predicted"/>
<evidence type="ECO:0000313" key="2">
    <source>
        <dbReference type="Proteomes" id="UP000051568"/>
    </source>
</evidence>